<evidence type="ECO:0000256" key="1">
    <source>
        <dbReference type="SAM" id="MobiDB-lite"/>
    </source>
</evidence>
<protein>
    <recommendedName>
        <fullName evidence="2">Ribbon-helix-helix protein CopG domain-containing protein</fullName>
    </recommendedName>
</protein>
<reference evidence="3 4" key="1">
    <citation type="submission" date="2016-03" db="EMBL/GenBank/DDBJ databases">
        <title>Genome sequence of Rhodococcus kyotonensis KB10.</title>
        <authorList>
            <person name="Jeong H."/>
            <person name="Hong C.E."/>
            <person name="Jo S.H."/>
            <person name="Park J.M."/>
        </authorList>
    </citation>
    <scope>NUCLEOTIDE SEQUENCE [LARGE SCALE GENOMIC DNA]</scope>
    <source>
        <strain evidence="3 4">KB10</strain>
    </source>
</reference>
<dbReference type="GO" id="GO:0006355">
    <property type="term" value="P:regulation of DNA-templated transcription"/>
    <property type="evidence" value="ECO:0007669"/>
    <property type="project" value="InterPro"/>
</dbReference>
<dbReference type="AlphaFoldDB" id="A0A177YEU9"/>
<evidence type="ECO:0000259" key="2">
    <source>
        <dbReference type="Pfam" id="PF01402"/>
    </source>
</evidence>
<dbReference type="InterPro" id="IPR002145">
    <property type="entry name" value="CopG"/>
</dbReference>
<dbReference type="Pfam" id="PF01402">
    <property type="entry name" value="RHH_1"/>
    <property type="match status" value="1"/>
</dbReference>
<organism evidence="3 4">
    <name type="scientific">Rhodococcoides kyotonense</name>
    <dbReference type="NCBI Taxonomy" id="398843"/>
    <lineage>
        <taxon>Bacteria</taxon>
        <taxon>Bacillati</taxon>
        <taxon>Actinomycetota</taxon>
        <taxon>Actinomycetes</taxon>
        <taxon>Mycobacteriales</taxon>
        <taxon>Nocardiaceae</taxon>
        <taxon>Rhodococcoides</taxon>
    </lineage>
</organism>
<dbReference type="SUPFAM" id="SSF47598">
    <property type="entry name" value="Ribbon-helix-helix"/>
    <property type="match status" value="1"/>
</dbReference>
<proteinExistence type="predicted"/>
<dbReference type="EMBL" id="LVHI01000013">
    <property type="protein sequence ID" value="OAK54074.1"/>
    <property type="molecule type" value="Genomic_DNA"/>
</dbReference>
<dbReference type="InterPro" id="IPR010985">
    <property type="entry name" value="Ribbon_hlx_hlx"/>
</dbReference>
<dbReference type="CDD" id="cd22231">
    <property type="entry name" value="RHH_NikR_HicB-like"/>
    <property type="match status" value="1"/>
</dbReference>
<dbReference type="Proteomes" id="UP000077519">
    <property type="component" value="Unassembled WGS sequence"/>
</dbReference>
<feature type="region of interest" description="Disordered" evidence="1">
    <location>
        <begin position="1"/>
        <end position="84"/>
    </location>
</feature>
<comment type="caution">
    <text evidence="3">The sequence shown here is derived from an EMBL/GenBank/DDBJ whole genome shotgun (WGS) entry which is preliminary data.</text>
</comment>
<feature type="domain" description="Ribbon-helix-helix protein CopG" evidence="2">
    <location>
        <begin position="86"/>
        <end position="121"/>
    </location>
</feature>
<keyword evidence="4" id="KW-1185">Reference proteome</keyword>
<feature type="compositionally biased region" description="Polar residues" evidence="1">
    <location>
        <begin position="1"/>
        <end position="14"/>
    </location>
</feature>
<accession>A0A177YEU9</accession>
<sequence length="127" mass="13473">MRQWAQDNGHSVTSARGALDSEVDAGSDYDALSDWAENEMTLPTKSTTAKRGREAAAAGRALLDRVGGRPSLDPDAEPGTESPVRQVRLPQSLDARIDAIAKQQGRSRSAVLRDAAAEYADAHSANA</sequence>
<name>A0A177YEU9_9NOCA</name>
<evidence type="ECO:0000313" key="4">
    <source>
        <dbReference type="Proteomes" id="UP000077519"/>
    </source>
</evidence>
<gene>
    <name evidence="3" type="ORF">A3K89_21045</name>
</gene>
<evidence type="ECO:0000313" key="3">
    <source>
        <dbReference type="EMBL" id="OAK54074.1"/>
    </source>
</evidence>